<dbReference type="GO" id="GO:0033990">
    <property type="term" value="F:ectoine synthase activity"/>
    <property type="evidence" value="ECO:0007669"/>
    <property type="project" value="UniProtKB-EC"/>
</dbReference>
<evidence type="ECO:0000256" key="4">
    <source>
        <dbReference type="ARBA" id="ARBA00019707"/>
    </source>
</evidence>
<dbReference type="CDD" id="cd06978">
    <property type="entry name" value="cupin_EctC"/>
    <property type="match status" value="1"/>
</dbReference>
<evidence type="ECO:0000256" key="3">
    <source>
        <dbReference type="ARBA" id="ARBA00013192"/>
    </source>
</evidence>
<evidence type="ECO:0000256" key="8">
    <source>
        <dbReference type="HAMAP-Rule" id="MF_01255"/>
    </source>
</evidence>
<keyword evidence="10" id="KW-1185">Reference proteome</keyword>
<dbReference type="PANTHER" id="PTHR39289:SF1">
    <property type="entry name" value="L-ECTOINE SYNTHASE"/>
    <property type="match status" value="1"/>
</dbReference>
<proteinExistence type="inferred from homology"/>
<dbReference type="HAMAP" id="MF_01255">
    <property type="entry name" value="Ectoine_synth"/>
    <property type="match status" value="1"/>
</dbReference>
<dbReference type="AlphaFoldDB" id="A0A4R3HXG6"/>
<dbReference type="Gene3D" id="2.60.120.10">
    <property type="entry name" value="Jelly Rolls"/>
    <property type="match status" value="1"/>
</dbReference>
<evidence type="ECO:0000256" key="6">
    <source>
        <dbReference type="ARBA" id="ARBA00033271"/>
    </source>
</evidence>
<comment type="caution">
    <text evidence="9">The sequence shown here is derived from an EMBL/GenBank/DDBJ whole genome shotgun (WGS) entry which is preliminary data.</text>
</comment>
<dbReference type="NCBIfam" id="NF009806">
    <property type="entry name" value="PRK13290.1"/>
    <property type="match status" value="1"/>
</dbReference>
<comment type="function">
    <text evidence="8">Catalyzes the circularization of gamma-N-acetyl-alpha,gamma-diaminobutyric acid (ADABA) to ectoine (1,4,5,6-tetrahydro-2-methyl-4-pyrimidine carboxylic acid), which is an excellent osmoprotectant.</text>
</comment>
<dbReference type="OrthoDB" id="9801830at2"/>
<dbReference type="InterPro" id="IPR011051">
    <property type="entry name" value="RmlC_Cupin_sf"/>
</dbReference>
<sequence>MIVRRLQDILNTERDIKTDTWASRRLLLREDGMGFSMHETTLFAGTQTHIWYKHHVEAVYCVEGSGEVELIPSGEIFRIEPGTMYALNKHDRHWLRADPGCDMRVVCAFNPPLVGDEVHDADGVYAKAPDTVE</sequence>
<protein>
    <recommendedName>
        <fullName evidence="4 8">L-ectoine synthase</fullName>
        <ecNumber evidence="3 8">4.2.1.108</ecNumber>
    </recommendedName>
    <alternativeName>
        <fullName evidence="6 8">N-acetyldiaminobutyrate dehydratase</fullName>
    </alternativeName>
</protein>
<evidence type="ECO:0000256" key="1">
    <source>
        <dbReference type="ARBA" id="ARBA00005181"/>
    </source>
</evidence>
<keyword evidence="5 8" id="KW-0456">Lyase</keyword>
<dbReference type="Pfam" id="PF06339">
    <property type="entry name" value="Ectoine_synth"/>
    <property type="match status" value="1"/>
</dbReference>
<evidence type="ECO:0000256" key="2">
    <source>
        <dbReference type="ARBA" id="ARBA00009637"/>
    </source>
</evidence>
<dbReference type="UniPathway" id="UPA00067">
    <property type="reaction ID" value="UER00123"/>
</dbReference>
<dbReference type="EMBL" id="SLZQ01000005">
    <property type="protein sequence ID" value="TCS36971.1"/>
    <property type="molecule type" value="Genomic_DNA"/>
</dbReference>
<evidence type="ECO:0000313" key="9">
    <source>
        <dbReference type="EMBL" id="TCS36971.1"/>
    </source>
</evidence>
<dbReference type="InterPro" id="IPR014710">
    <property type="entry name" value="RmlC-like_jellyroll"/>
</dbReference>
<dbReference type="EC" id="4.2.1.108" evidence="3 8"/>
<organism evidence="9 10">
    <name type="scientific">Paucimonas lemoignei</name>
    <name type="common">Pseudomonas lemoignei</name>
    <dbReference type="NCBI Taxonomy" id="29443"/>
    <lineage>
        <taxon>Bacteria</taxon>
        <taxon>Pseudomonadati</taxon>
        <taxon>Pseudomonadota</taxon>
        <taxon>Betaproteobacteria</taxon>
        <taxon>Burkholderiales</taxon>
        <taxon>Burkholderiaceae</taxon>
        <taxon>Paucimonas</taxon>
    </lineage>
</organism>
<dbReference type="Proteomes" id="UP000295382">
    <property type="component" value="Unassembled WGS sequence"/>
</dbReference>
<dbReference type="RefSeq" id="WP_132258685.1">
    <property type="nucleotide sequence ID" value="NZ_SLZQ01000005.1"/>
</dbReference>
<evidence type="ECO:0000313" key="10">
    <source>
        <dbReference type="Proteomes" id="UP000295382"/>
    </source>
</evidence>
<dbReference type="SUPFAM" id="SSF51182">
    <property type="entry name" value="RmlC-like cupins"/>
    <property type="match status" value="1"/>
</dbReference>
<comment type="pathway">
    <text evidence="1 8">Amine and polyamine biosynthesis; ectoine biosynthesis; L-ectoine from L-aspartate 4-semialdehyde: step 3/3.</text>
</comment>
<dbReference type="InterPro" id="IPR010462">
    <property type="entry name" value="Ectoine_synth"/>
</dbReference>
<name>A0A4R3HXG6_PAULE</name>
<dbReference type="GO" id="GO:0019491">
    <property type="term" value="P:ectoine biosynthetic process"/>
    <property type="evidence" value="ECO:0007669"/>
    <property type="project" value="UniProtKB-UniRule"/>
</dbReference>
<gene>
    <name evidence="8" type="primary">ectC</name>
    <name evidence="9" type="ORF">EDC30_105193</name>
</gene>
<dbReference type="PANTHER" id="PTHR39289">
    <property type="match status" value="1"/>
</dbReference>
<comment type="catalytic activity">
    <reaction evidence="7 8">
        <text>(2S)-4-acetamido-2-aminobutanoate = L-ectoine + H2O</text>
        <dbReference type="Rhea" id="RHEA:17281"/>
        <dbReference type="ChEBI" id="CHEBI:15377"/>
        <dbReference type="ChEBI" id="CHEBI:58515"/>
        <dbReference type="ChEBI" id="CHEBI:58929"/>
        <dbReference type="EC" id="4.2.1.108"/>
    </reaction>
</comment>
<reference evidence="9 10" key="1">
    <citation type="submission" date="2019-03" db="EMBL/GenBank/DDBJ databases">
        <title>Genomic Encyclopedia of Type Strains, Phase IV (KMG-IV): sequencing the most valuable type-strain genomes for metagenomic binning, comparative biology and taxonomic classification.</title>
        <authorList>
            <person name="Goeker M."/>
        </authorList>
    </citation>
    <scope>NUCLEOTIDE SEQUENCE [LARGE SCALE GENOMIC DNA]</scope>
    <source>
        <strain evidence="9 10">DSM 7445</strain>
    </source>
</reference>
<accession>A0A4R3HXG6</accession>
<evidence type="ECO:0000256" key="5">
    <source>
        <dbReference type="ARBA" id="ARBA00023239"/>
    </source>
</evidence>
<comment type="similarity">
    <text evidence="2 8">Belongs to the ectoine synthase family.</text>
</comment>
<evidence type="ECO:0000256" key="7">
    <source>
        <dbReference type="ARBA" id="ARBA00048714"/>
    </source>
</evidence>